<dbReference type="InterPro" id="IPR000160">
    <property type="entry name" value="GGDEF_dom"/>
</dbReference>
<protein>
    <recommendedName>
        <fullName evidence="1">diguanylate cyclase</fullName>
        <ecNumber evidence="1">2.7.7.65</ecNumber>
    </recommendedName>
</protein>
<evidence type="ECO:0000313" key="5">
    <source>
        <dbReference type="EMBL" id="MEL0612051.1"/>
    </source>
</evidence>
<dbReference type="InterPro" id="IPR050469">
    <property type="entry name" value="Diguanylate_Cyclase"/>
</dbReference>
<dbReference type="PANTHER" id="PTHR45138:SF9">
    <property type="entry name" value="DIGUANYLATE CYCLASE DGCM-RELATED"/>
    <property type="match status" value="1"/>
</dbReference>
<dbReference type="InterPro" id="IPR048435">
    <property type="entry name" value="MASE6"/>
</dbReference>
<comment type="catalytic activity">
    <reaction evidence="2">
        <text>2 GTP = 3',3'-c-di-GMP + 2 diphosphate</text>
        <dbReference type="Rhea" id="RHEA:24898"/>
        <dbReference type="ChEBI" id="CHEBI:33019"/>
        <dbReference type="ChEBI" id="CHEBI:37565"/>
        <dbReference type="ChEBI" id="CHEBI:58805"/>
        <dbReference type="EC" id="2.7.7.65"/>
    </reaction>
</comment>
<keyword evidence="3" id="KW-1133">Transmembrane helix</keyword>
<feature type="domain" description="GGDEF" evidence="4">
    <location>
        <begin position="202"/>
        <end position="330"/>
    </location>
</feature>
<proteinExistence type="predicted"/>
<dbReference type="Pfam" id="PF00990">
    <property type="entry name" value="GGDEF"/>
    <property type="match status" value="1"/>
</dbReference>
<dbReference type="Proteomes" id="UP001379949">
    <property type="component" value="Unassembled WGS sequence"/>
</dbReference>
<gene>
    <name evidence="5" type="ORF">V6242_02755</name>
</gene>
<dbReference type="InterPro" id="IPR029787">
    <property type="entry name" value="Nucleotide_cyclase"/>
</dbReference>
<keyword evidence="3" id="KW-0812">Transmembrane</keyword>
<sequence>MIFTKKTTSLRLSLQKTLSLLLGILMVLYSPINIFYLNTPIIGFIEIGISLYSFYCFWAATSGRVKTIQYYTLAGLTTFLIYFAAYHADIRGFSILWGLTLPIIYYIMFGSKQGFYFTLLALFPSLYVIFYHLPSDFFISYRAMTNYSLAHFFIWSLCHLYEKQHYQDKNQLHKMALNDALTGLKNRHALEKCFDKLEQHSAQANVLLVDIDFFKRVNDQFGHGIGDYVLVEVAECLQNHVDRNAVYRLGGEEFVIVLDKQSYQEAQHKAEEIRHAIEHYIFHNHDLRLRLTVSIGVACSSPGGRMNDALRLADTKLYQAKNAGRNAVYV</sequence>
<evidence type="ECO:0000256" key="1">
    <source>
        <dbReference type="ARBA" id="ARBA00012528"/>
    </source>
</evidence>
<keyword evidence="3" id="KW-0472">Membrane</keyword>
<dbReference type="PANTHER" id="PTHR45138">
    <property type="entry name" value="REGULATORY COMPONENTS OF SENSORY TRANSDUCTION SYSTEM"/>
    <property type="match status" value="1"/>
</dbReference>
<feature type="transmembrane region" description="Helical" evidence="3">
    <location>
        <begin position="115"/>
        <end position="133"/>
    </location>
</feature>
<feature type="transmembrane region" description="Helical" evidence="3">
    <location>
        <begin position="35"/>
        <end position="58"/>
    </location>
</feature>
<dbReference type="SMART" id="SM00267">
    <property type="entry name" value="GGDEF"/>
    <property type="match status" value="1"/>
</dbReference>
<dbReference type="GO" id="GO:0052621">
    <property type="term" value="F:diguanylate cyclase activity"/>
    <property type="evidence" value="ECO:0007669"/>
    <property type="project" value="UniProtKB-EC"/>
</dbReference>
<organism evidence="5 6">
    <name type="scientific">Marinomonas arenicola</name>
    <dbReference type="NCBI Taxonomy" id="569601"/>
    <lineage>
        <taxon>Bacteria</taxon>
        <taxon>Pseudomonadati</taxon>
        <taxon>Pseudomonadota</taxon>
        <taxon>Gammaproteobacteria</taxon>
        <taxon>Oceanospirillales</taxon>
        <taxon>Oceanospirillaceae</taxon>
        <taxon>Marinomonas</taxon>
    </lineage>
</organism>
<keyword evidence="6" id="KW-1185">Reference proteome</keyword>
<evidence type="ECO:0000259" key="4">
    <source>
        <dbReference type="PROSITE" id="PS50887"/>
    </source>
</evidence>
<dbReference type="RefSeq" id="WP_341562247.1">
    <property type="nucleotide sequence ID" value="NZ_JBAKAQ010000001.1"/>
</dbReference>
<dbReference type="Pfam" id="PF20966">
    <property type="entry name" value="MASE6"/>
    <property type="match status" value="1"/>
</dbReference>
<dbReference type="EC" id="2.7.7.65" evidence="1"/>
<feature type="transmembrane region" description="Helical" evidence="3">
    <location>
        <begin position="139"/>
        <end position="161"/>
    </location>
</feature>
<evidence type="ECO:0000256" key="2">
    <source>
        <dbReference type="ARBA" id="ARBA00034247"/>
    </source>
</evidence>
<accession>A0ABU9G0Q5</accession>
<dbReference type="Gene3D" id="3.30.70.270">
    <property type="match status" value="1"/>
</dbReference>
<evidence type="ECO:0000256" key="3">
    <source>
        <dbReference type="SAM" id="Phobius"/>
    </source>
</evidence>
<comment type="caution">
    <text evidence="5">The sequence shown here is derived from an EMBL/GenBank/DDBJ whole genome shotgun (WGS) entry which is preliminary data.</text>
</comment>
<keyword evidence="5" id="KW-0548">Nucleotidyltransferase</keyword>
<dbReference type="PROSITE" id="PS50887">
    <property type="entry name" value="GGDEF"/>
    <property type="match status" value="1"/>
</dbReference>
<dbReference type="SUPFAM" id="SSF55073">
    <property type="entry name" value="Nucleotide cyclase"/>
    <property type="match status" value="1"/>
</dbReference>
<keyword evidence="5" id="KW-0808">Transferase</keyword>
<dbReference type="InterPro" id="IPR043128">
    <property type="entry name" value="Rev_trsase/Diguanyl_cyclase"/>
</dbReference>
<evidence type="ECO:0000313" key="6">
    <source>
        <dbReference type="Proteomes" id="UP001379949"/>
    </source>
</evidence>
<feature type="transmembrane region" description="Helical" evidence="3">
    <location>
        <begin position="92"/>
        <end position="108"/>
    </location>
</feature>
<name>A0ABU9G0Q5_9GAMM</name>
<reference evidence="5 6" key="1">
    <citation type="submission" date="2024-02" db="EMBL/GenBank/DDBJ databases">
        <title>Bacteria isolated from the canopy kelp, Nereocystis luetkeana.</title>
        <authorList>
            <person name="Pfister C.A."/>
            <person name="Younker I.T."/>
            <person name="Light S.H."/>
        </authorList>
    </citation>
    <scope>NUCLEOTIDE SEQUENCE [LARGE SCALE GENOMIC DNA]</scope>
    <source>
        <strain evidence="5 6">TI.4.07</strain>
    </source>
</reference>
<feature type="transmembrane region" description="Helical" evidence="3">
    <location>
        <begin position="70"/>
        <end position="86"/>
    </location>
</feature>
<dbReference type="NCBIfam" id="TIGR00254">
    <property type="entry name" value="GGDEF"/>
    <property type="match status" value="1"/>
</dbReference>
<dbReference type="EMBL" id="JBAKAR010000001">
    <property type="protein sequence ID" value="MEL0612051.1"/>
    <property type="molecule type" value="Genomic_DNA"/>
</dbReference>
<dbReference type="CDD" id="cd01949">
    <property type="entry name" value="GGDEF"/>
    <property type="match status" value="1"/>
</dbReference>